<keyword evidence="1" id="KW-0378">Hydrolase</keyword>
<dbReference type="EC" id="3.4.11.-" evidence="1"/>
<proteinExistence type="predicted"/>
<accession>A0A645EYR9</accession>
<dbReference type="GO" id="GO:0004177">
    <property type="term" value="F:aminopeptidase activity"/>
    <property type="evidence" value="ECO:0007669"/>
    <property type="project" value="UniProtKB-KW"/>
</dbReference>
<reference evidence="1" key="1">
    <citation type="submission" date="2019-08" db="EMBL/GenBank/DDBJ databases">
        <authorList>
            <person name="Kucharzyk K."/>
            <person name="Murdoch R.W."/>
            <person name="Higgins S."/>
            <person name="Loffler F."/>
        </authorList>
    </citation>
    <scope>NUCLEOTIDE SEQUENCE</scope>
</reference>
<dbReference type="EMBL" id="VSSQ01051457">
    <property type="protein sequence ID" value="MPN05553.1"/>
    <property type="molecule type" value="Genomic_DNA"/>
</dbReference>
<dbReference type="Gene3D" id="3.40.630.10">
    <property type="entry name" value="Zn peptidases"/>
    <property type="match status" value="1"/>
</dbReference>
<keyword evidence="1" id="KW-0645">Protease</keyword>
<name>A0A645EYR9_9ZZZZ</name>
<dbReference type="InterPro" id="IPR001948">
    <property type="entry name" value="Peptidase_M18"/>
</dbReference>
<evidence type="ECO:0000313" key="1">
    <source>
        <dbReference type="EMBL" id="MPN05553.1"/>
    </source>
</evidence>
<dbReference type="Pfam" id="PF02127">
    <property type="entry name" value="Peptidase_M18"/>
    <property type="match status" value="1"/>
</dbReference>
<dbReference type="SUPFAM" id="SSF53187">
    <property type="entry name" value="Zn-dependent exopeptidases"/>
    <property type="match status" value="1"/>
</dbReference>
<protein>
    <submittedName>
        <fullName evidence="1">Putative M18 family aminopeptidase 1</fullName>
        <ecNumber evidence="1">3.4.11.-</ecNumber>
    </submittedName>
</protein>
<dbReference type="GO" id="GO:0006508">
    <property type="term" value="P:proteolysis"/>
    <property type="evidence" value="ECO:0007669"/>
    <property type="project" value="InterPro"/>
</dbReference>
<gene>
    <name evidence="1" type="primary">apeA_8</name>
    <name evidence="1" type="ORF">SDC9_152804</name>
</gene>
<comment type="caution">
    <text evidence="1">The sequence shown here is derived from an EMBL/GenBank/DDBJ whole genome shotgun (WGS) entry which is preliminary data.</text>
</comment>
<dbReference type="GO" id="GO:0008270">
    <property type="term" value="F:zinc ion binding"/>
    <property type="evidence" value="ECO:0007669"/>
    <property type="project" value="InterPro"/>
</dbReference>
<organism evidence="1">
    <name type="scientific">bioreactor metagenome</name>
    <dbReference type="NCBI Taxonomy" id="1076179"/>
    <lineage>
        <taxon>unclassified sequences</taxon>
        <taxon>metagenomes</taxon>
        <taxon>ecological metagenomes</taxon>
    </lineage>
</organism>
<sequence>MRRILDEANVAWQMAELGKADAGGGGTVAVYMAERDIDTLDAGVPVLSMHAPFETVSKLDCYMTYKAMLAVYTAK</sequence>
<keyword evidence="1" id="KW-0031">Aminopeptidase</keyword>
<dbReference type="AlphaFoldDB" id="A0A645EYR9"/>